<sequence>MIQGYLGPAQARSKSILGPAHPMTQDYFGFRIMQGSRIVGSWHAQAPCVRWGLDAAHSPLVQRHDLSVRCPQVRCGHGSRPAQPKRHVCAGMCQPPCRQLKHYMGAGHTGKQPKRPRLGRPSVRWLQLGMQLASVACPTPKPGYQASGVRSTLVAPQPGAWVLQATASPPVQNSAIHNEFTHSKQYFAL</sequence>
<organism evidence="1 2">
    <name type="scientific">Populus trichocarpa</name>
    <name type="common">Western balsam poplar</name>
    <name type="synonym">Populus balsamifera subsp. trichocarpa</name>
    <dbReference type="NCBI Taxonomy" id="3694"/>
    <lineage>
        <taxon>Eukaryota</taxon>
        <taxon>Viridiplantae</taxon>
        <taxon>Streptophyta</taxon>
        <taxon>Embryophyta</taxon>
        <taxon>Tracheophyta</taxon>
        <taxon>Spermatophyta</taxon>
        <taxon>Magnoliopsida</taxon>
        <taxon>eudicotyledons</taxon>
        <taxon>Gunneridae</taxon>
        <taxon>Pentapetalae</taxon>
        <taxon>rosids</taxon>
        <taxon>fabids</taxon>
        <taxon>Malpighiales</taxon>
        <taxon>Salicaceae</taxon>
        <taxon>Saliceae</taxon>
        <taxon>Populus</taxon>
    </lineage>
</organism>
<dbReference type="InParanoid" id="U7E0X8"/>
<dbReference type="Proteomes" id="UP000006729">
    <property type="component" value="Chromosome 19"/>
</dbReference>
<reference evidence="1 2" key="1">
    <citation type="journal article" date="2006" name="Science">
        <title>The genome of black cottonwood, Populus trichocarpa (Torr. &amp; Gray).</title>
        <authorList>
            <person name="Tuskan G.A."/>
            <person name="Difazio S."/>
            <person name="Jansson S."/>
            <person name="Bohlmann J."/>
            <person name="Grigoriev I."/>
            <person name="Hellsten U."/>
            <person name="Putnam N."/>
            <person name="Ralph S."/>
            <person name="Rombauts S."/>
            <person name="Salamov A."/>
            <person name="Schein J."/>
            <person name="Sterck L."/>
            <person name="Aerts A."/>
            <person name="Bhalerao R.R."/>
            <person name="Bhalerao R.P."/>
            <person name="Blaudez D."/>
            <person name="Boerjan W."/>
            <person name="Brun A."/>
            <person name="Brunner A."/>
            <person name="Busov V."/>
            <person name="Campbell M."/>
            <person name="Carlson J."/>
            <person name="Chalot M."/>
            <person name="Chapman J."/>
            <person name="Chen G.L."/>
            <person name="Cooper D."/>
            <person name="Coutinho P.M."/>
            <person name="Couturier J."/>
            <person name="Covert S."/>
            <person name="Cronk Q."/>
            <person name="Cunningham R."/>
            <person name="Davis J."/>
            <person name="Degroeve S."/>
            <person name="Dejardin A."/>
            <person name="Depamphilis C."/>
            <person name="Detter J."/>
            <person name="Dirks B."/>
            <person name="Dubchak I."/>
            <person name="Duplessis S."/>
            <person name="Ehlting J."/>
            <person name="Ellis B."/>
            <person name="Gendler K."/>
            <person name="Goodstein D."/>
            <person name="Gribskov M."/>
            <person name="Grimwood J."/>
            <person name="Groover A."/>
            <person name="Gunter L."/>
            <person name="Hamberger B."/>
            <person name="Heinze B."/>
            <person name="Helariutta Y."/>
            <person name="Henrissat B."/>
            <person name="Holligan D."/>
            <person name="Holt R."/>
            <person name="Huang W."/>
            <person name="Islam-Faridi N."/>
            <person name="Jones S."/>
            <person name="Jones-Rhoades M."/>
            <person name="Jorgensen R."/>
            <person name="Joshi C."/>
            <person name="Kangasjarvi J."/>
            <person name="Karlsson J."/>
            <person name="Kelleher C."/>
            <person name="Kirkpatrick R."/>
            <person name="Kirst M."/>
            <person name="Kohler A."/>
            <person name="Kalluri U."/>
            <person name="Larimer F."/>
            <person name="Leebens-Mack J."/>
            <person name="Leple J.C."/>
            <person name="Locascio P."/>
            <person name="Lou Y."/>
            <person name="Lucas S."/>
            <person name="Martin F."/>
            <person name="Montanini B."/>
            <person name="Napoli C."/>
            <person name="Nelson D.R."/>
            <person name="Nelson C."/>
            <person name="Nieminen K."/>
            <person name="Nilsson O."/>
            <person name="Pereda V."/>
            <person name="Peter G."/>
            <person name="Philippe R."/>
            <person name="Pilate G."/>
            <person name="Poliakov A."/>
            <person name="Razumovskaya J."/>
            <person name="Richardson P."/>
            <person name="Rinaldi C."/>
            <person name="Ritland K."/>
            <person name="Rouze P."/>
            <person name="Ryaboy D."/>
            <person name="Schmutz J."/>
            <person name="Schrader J."/>
            <person name="Segerman B."/>
            <person name="Shin H."/>
            <person name="Siddiqui A."/>
            <person name="Sterky F."/>
            <person name="Terry A."/>
            <person name="Tsai C.J."/>
            <person name="Uberbacher E."/>
            <person name="Unneberg P."/>
            <person name="Vahala J."/>
            <person name="Wall K."/>
            <person name="Wessler S."/>
            <person name="Yang G."/>
            <person name="Yin T."/>
            <person name="Douglas C."/>
            <person name="Marra M."/>
            <person name="Sandberg G."/>
            <person name="Van de Peer Y."/>
            <person name="Rokhsar D."/>
        </authorList>
    </citation>
    <scope>NUCLEOTIDE SEQUENCE [LARGE SCALE GENOMIC DNA]</scope>
    <source>
        <strain evidence="2">cv. Nisqually</strain>
    </source>
</reference>
<protein>
    <submittedName>
        <fullName evidence="1">Uncharacterized protein</fullName>
    </submittedName>
</protein>
<keyword evidence="2" id="KW-1185">Reference proteome</keyword>
<accession>U7E0X8</accession>
<dbReference type="EMBL" id="CM009308">
    <property type="protein sequence ID" value="PNS91517.1"/>
    <property type="molecule type" value="Genomic_DNA"/>
</dbReference>
<dbReference type="AlphaFoldDB" id="U7E0X8"/>
<dbReference type="HOGENOM" id="CLU_1436675_0_0_1"/>
<name>U7E0X8_POPTR</name>
<evidence type="ECO:0000313" key="1">
    <source>
        <dbReference type="EMBL" id="PNS91517.1"/>
    </source>
</evidence>
<evidence type="ECO:0000313" key="2">
    <source>
        <dbReference type="Proteomes" id="UP000006729"/>
    </source>
</evidence>
<proteinExistence type="predicted"/>
<gene>
    <name evidence="1" type="ORF">POPTR_019G110900</name>
</gene>